<evidence type="ECO:0000256" key="2">
    <source>
        <dbReference type="ARBA" id="ARBA00023136"/>
    </source>
</evidence>
<comment type="caution">
    <text evidence="9">The sequence shown here is derived from an EMBL/GenBank/DDBJ whole genome shotgun (WGS) entry which is preliminary data.</text>
</comment>
<dbReference type="Pfam" id="PF00593">
    <property type="entry name" value="TonB_dep_Rec_b-barrel"/>
    <property type="match status" value="1"/>
</dbReference>
<dbReference type="Proteomes" id="UP001157186">
    <property type="component" value="Unassembled WGS sequence"/>
</dbReference>
<keyword evidence="10" id="KW-1185">Reference proteome</keyword>
<evidence type="ECO:0000259" key="8">
    <source>
        <dbReference type="Pfam" id="PF07715"/>
    </source>
</evidence>
<keyword evidence="4" id="KW-0798">TonB box</keyword>
<dbReference type="InterPro" id="IPR012910">
    <property type="entry name" value="Plug_dom"/>
</dbReference>
<evidence type="ECO:0000256" key="4">
    <source>
        <dbReference type="RuleBase" id="RU003357"/>
    </source>
</evidence>
<organism evidence="9 10">
    <name type="scientific">Thalassotalea insulae</name>
    <dbReference type="NCBI Taxonomy" id="2056778"/>
    <lineage>
        <taxon>Bacteria</taxon>
        <taxon>Pseudomonadati</taxon>
        <taxon>Pseudomonadota</taxon>
        <taxon>Gammaproteobacteria</taxon>
        <taxon>Alteromonadales</taxon>
        <taxon>Colwelliaceae</taxon>
        <taxon>Thalassotalea</taxon>
    </lineage>
</organism>
<dbReference type="Gene3D" id="2.40.170.20">
    <property type="entry name" value="TonB-dependent receptor, beta-barrel domain"/>
    <property type="match status" value="1"/>
</dbReference>
<accession>A0ABQ6GWY3</accession>
<dbReference type="SUPFAM" id="SSF56935">
    <property type="entry name" value="Porins"/>
    <property type="match status" value="1"/>
</dbReference>
<proteinExistence type="inferred from homology"/>
<gene>
    <name evidence="9" type="ORF">tinsulaeT_24960</name>
</gene>
<dbReference type="PANTHER" id="PTHR40980:SF3">
    <property type="entry name" value="TONB-DEPENDENT RECEPTOR-LIKE BETA-BARREL DOMAIN-CONTAINING PROTEIN"/>
    <property type="match status" value="1"/>
</dbReference>
<feature type="chain" id="PRO_5047204839" evidence="6">
    <location>
        <begin position="30"/>
        <end position="1059"/>
    </location>
</feature>
<sequence length="1059" mass="115390">MSSKTFKKGVLASSIAMVLAGGVTPLAIAADGADKEIEVIEVTGIRGSSKASINGKRFADSQIDGIAAEDIGKLPDVTITDSLQRITGVQIERVAGEGGPVQIRGLPQVDTTMNGETFLSATTIDTSGADLGDLPAQLFGGVDVYKSATAKNTAQGIAGSIDLKTRRPFDMDNGWTFAGGLEATRGSITEETDPTLHGLASYNDGKFGLLISAVTQEATLATDYNGHNDTSENGGLGWTSNNHSWSRPAERAWASGEQCSVPEGDLLETACGDRLVNIVPHGFTAFNKTEERERDALQASLQADLGEGFTLTADYFYTNQDRFNNRSGFNNNNRWQTFAQYAFATHATGDTFSRTVDVFDDDGNFVGTRDEQWEAVDAFKMRPYRLQTFTQVNVNEEKSQNFNLQLDYDNGGALTGQIRATHARATAKMRHAYGEGDIMSIDSGAIVTGPGGLNPAQYCTHGEEIIGSEGGCNAQYSTGIQDSDFFLTHDARGEHPTFGGFDTVVNGGKGMMTVADYMADVDSYHIGAFSSEGNTDDEGELNTFSTKWNYALADHEFITSIDFGIRYSKRTVDHDQFTYTSKFGNGCDIAQWKAVDQSYNGAPLVPEVLDENGEVVKAEVPAGPCNEVAGTGEYVMDDEGNQVWTPYTLLAPTRLDQYTDVKWQTDFGGVNGIPGIWVIDPESFRNPKKFHQDTFGNVQRTENGGSTYDVGLDEITYFAQVNFDYEKLSGNVGVKVIETDLYVKQNLVGPNLPHSGLGPDIGDVVTERSYKDVLPSVNLAYQATEDVVLRAAYSENMQPLNLSQWGAGKVVGLVFNNDCGCMRVQNGSLNGNPELDPWLSTNYSLSAEWYAGDASMFFVSTYGIDIDSFTESTTVMIDEPDSDGIRRGPHPFTSTKQGKGGDVSGYEIGGKVAFSDFLGEDSFLANVGMDLNYTYADSSQDAKDVHGNDLPFQGMSEDTYNAVVWYENDVFSARLAWNSRSPRLHTAGNAGTGGQSLYQDDYSQLDFNATYNWDENISFYVNGSNITEEYQQTYIGFAKQKAFQNVYEARWTMGARVTF</sequence>
<dbReference type="InterPro" id="IPR010104">
    <property type="entry name" value="TonB_rcpt_bac"/>
</dbReference>
<evidence type="ECO:0000256" key="3">
    <source>
        <dbReference type="ARBA" id="ARBA00023237"/>
    </source>
</evidence>
<protein>
    <submittedName>
        <fullName evidence="9">TonB-dependent receptor</fullName>
    </submittedName>
</protein>
<evidence type="ECO:0000256" key="5">
    <source>
        <dbReference type="SAM" id="MobiDB-lite"/>
    </source>
</evidence>
<dbReference type="RefSeq" id="WP_284245057.1">
    <property type="nucleotide sequence ID" value="NZ_BSST01000001.1"/>
</dbReference>
<keyword evidence="6" id="KW-0732">Signal</keyword>
<dbReference type="PANTHER" id="PTHR40980">
    <property type="entry name" value="PLUG DOMAIN-CONTAINING PROTEIN"/>
    <property type="match status" value="1"/>
</dbReference>
<keyword evidence="3" id="KW-0998">Cell outer membrane</keyword>
<evidence type="ECO:0000313" key="9">
    <source>
        <dbReference type="EMBL" id="GLX79156.1"/>
    </source>
</evidence>
<dbReference type="InterPro" id="IPR037066">
    <property type="entry name" value="Plug_dom_sf"/>
</dbReference>
<keyword evidence="2 4" id="KW-0472">Membrane</keyword>
<dbReference type="Gene3D" id="2.170.130.10">
    <property type="entry name" value="TonB-dependent receptor, plug domain"/>
    <property type="match status" value="1"/>
</dbReference>
<feature type="signal peptide" evidence="6">
    <location>
        <begin position="1"/>
        <end position="29"/>
    </location>
</feature>
<evidence type="ECO:0000313" key="10">
    <source>
        <dbReference type="Proteomes" id="UP001157186"/>
    </source>
</evidence>
<comment type="similarity">
    <text evidence="4">Belongs to the TonB-dependent receptor family.</text>
</comment>
<dbReference type="InterPro" id="IPR036942">
    <property type="entry name" value="Beta-barrel_TonB_sf"/>
</dbReference>
<name>A0ABQ6GWY3_9GAMM</name>
<feature type="region of interest" description="Disordered" evidence="5">
    <location>
        <begin position="879"/>
        <end position="900"/>
    </location>
</feature>
<comment type="subcellular location">
    <subcellularLocation>
        <location evidence="1 4">Cell outer membrane</location>
    </subcellularLocation>
</comment>
<dbReference type="NCBIfam" id="TIGR01782">
    <property type="entry name" value="TonB-Xanth-Caul"/>
    <property type="match status" value="1"/>
</dbReference>
<evidence type="ECO:0000256" key="6">
    <source>
        <dbReference type="SAM" id="SignalP"/>
    </source>
</evidence>
<reference evidence="9 10" key="1">
    <citation type="submission" date="2023-03" db="EMBL/GenBank/DDBJ databases">
        <title>Draft genome sequence of Thalassotalea insulae KCTC 62186T.</title>
        <authorList>
            <person name="Sawabe T."/>
        </authorList>
    </citation>
    <scope>NUCLEOTIDE SEQUENCE [LARGE SCALE GENOMIC DNA]</scope>
    <source>
        <strain evidence="9 10">KCTC 62186</strain>
    </source>
</reference>
<feature type="domain" description="TonB-dependent receptor plug" evidence="8">
    <location>
        <begin position="60"/>
        <end position="159"/>
    </location>
</feature>
<evidence type="ECO:0000259" key="7">
    <source>
        <dbReference type="Pfam" id="PF00593"/>
    </source>
</evidence>
<feature type="domain" description="TonB-dependent receptor-like beta-barrel" evidence="7">
    <location>
        <begin position="484"/>
        <end position="1026"/>
    </location>
</feature>
<dbReference type="Pfam" id="PF07715">
    <property type="entry name" value="Plug"/>
    <property type="match status" value="1"/>
</dbReference>
<evidence type="ECO:0000256" key="1">
    <source>
        <dbReference type="ARBA" id="ARBA00004442"/>
    </source>
</evidence>
<keyword evidence="9" id="KW-0675">Receptor</keyword>
<dbReference type="InterPro" id="IPR000531">
    <property type="entry name" value="Beta-barrel_TonB"/>
</dbReference>
<dbReference type="EMBL" id="BSST01000001">
    <property type="protein sequence ID" value="GLX79156.1"/>
    <property type="molecule type" value="Genomic_DNA"/>
</dbReference>